<sequence length="285" mass="33046">MAVVRKFVHLLDHSDQDFQEELELMRLREEVVTNIRSNQQLENDLNLMDIKIGLLVKNKITLQEVVSHSKKLTKKNKTQLSDMMMMNKQRGGLKALSKEKRVKLEAYQHLFYLLQMPQNKSTKFMDSVIFTLYNYASNQREEYLLLKLFKTALQEEIKSKVDQMKEIVTGNPTVIKMVVSFHRGARGQNALRQILAPVVKEIMDDKTLNIKTDPVDIYKGWVNQMETETGEASKLPYDVTPEQAMAHEEVRTRLEASIKNMKSITDKFLSAIIVSVDKIPYVPHF</sequence>
<dbReference type="PANTHER" id="PTHR14149:SF15">
    <property type="entry name" value="RAS GTPASE-ACTIVATING-LIKE PROTEIN IQGAP1"/>
    <property type="match status" value="1"/>
</dbReference>
<dbReference type="InterPro" id="IPR008936">
    <property type="entry name" value="Rho_GTPase_activation_prot"/>
</dbReference>
<keyword evidence="3" id="KW-1185">Reference proteome</keyword>
<dbReference type="InterPro" id="IPR001936">
    <property type="entry name" value="RasGAP_dom"/>
</dbReference>
<evidence type="ECO:0000259" key="1">
    <source>
        <dbReference type="PROSITE" id="PS50018"/>
    </source>
</evidence>
<comment type="caution">
    <text evidence="2">The sequence shown here is derived from an EMBL/GenBank/DDBJ whole genome shotgun (WGS) entry which is preliminary data.</text>
</comment>
<dbReference type="PANTHER" id="PTHR14149">
    <property type="entry name" value="RAS GTPASE-ACTIVATING PROTEIN WITH IQ MOTIF"/>
    <property type="match status" value="1"/>
</dbReference>
<evidence type="ECO:0000313" key="3">
    <source>
        <dbReference type="Proteomes" id="UP001476798"/>
    </source>
</evidence>
<protein>
    <submittedName>
        <fullName evidence="2">Ras GTPase-activating-like protein iqgap1</fullName>
    </submittedName>
</protein>
<organism evidence="2 3">
    <name type="scientific">Goodea atripinnis</name>
    <dbReference type="NCBI Taxonomy" id="208336"/>
    <lineage>
        <taxon>Eukaryota</taxon>
        <taxon>Metazoa</taxon>
        <taxon>Chordata</taxon>
        <taxon>Craniata</taxon>
        <taxon>Vertebrata</taxon>
        <taxon>Euteleostomi</taxon>
        <taxon>Actinopterygii</taxon>
        <taxon>Neopterygii</taxon>
        <taxon>Teleostei</taxon>
        <taxon>Neoteleostei</taxon>
        <taxon>Acanthomorphata</taxon>
        <taxon>Ovalentaria</taxon>
        <taxon>Atherinomorphae</taxon>
        <taxon>Cyprinodontiformes</taxon>
        <taxon>Goodeidae</taxon>
        <taxon>Goodea</taxon>
    </lineage>
</organism>
<proteinExistence type="predicted"/>
<dbReference type="Proteomes" id="UP001476798">
    <property type="component" value="Unassembled WGS sequence"/>
</dbReference>
<gene>
    <name evidence="2" type="primary">IQGAP1_2</name>
    <name evidence="2" type="ORF">GOODEAATRI_030205</name>
</gene>
<evidence type="ECO:0000313" key="2">
    <source>
        <dbReference type="EMBL" id="MEQ2163441.1"/>
    </source>
</evidence>
<dbReference type="Pfam" id="PF00616">
    <property type="entry name" value="RasGAP"/>
    <property type="match status" value="1"/>
</dbReference>
<dbReference type="PROSITE" id="PS50018">
    <property type="entry name" value="RAS_GTPASE_ACTIV_2"/>
    <property type="match status" value="1"/>
</dbReference>
<feature type="domain" description="Ras-GAP" evidence="1">
    <location>
        <begin position="127"/>
        <end position="285"/>
    </location>
</feature>
<name>A0ABV0MWD6_9TELE</name>
<accession>A0ABV0MWD6</accession>
<dbReference type="EMBL" id="JAHRIO010014695">
    <property type="protein sequence ID" value="MEQ2163441.1"/>
    <property type="molecule type" value="Genomic_DNA"/>
</dbReference>
<dbReference type="Gene3D" id="1.10.506.10">
    <property type="entry name" value="GTPase Activation - p120gap, domain 1"/>
    <property type="match status" value="1"/>
</dbReference>
<dbReference type="SUPFAM" id="SSF48350">
    <property type="entry name" value="GTPase activation domain, GAP"/>
    <property type="match status" value="1"/>
</dbReference>
<reference evidence="2 3" key="1">
    <citation type="submission" date="2021-06" db="EMBL/GenBank/DDBJ databases">
        <authorList>
            <person name="Palmer J.M."/>
        </authorList>
    </citation>
    <scope>NUCLEOTIDE SEQUENCE [LARGE SCALE GENOMIC DNA]</scope>
    <source>
        <strain evidence="2 3">GA_2019</strain>
        <tissue evidence="2">Muscle</tissue>
    </source>
</reference>